<geneLocation type="plasmid" evidence="1 2">
    <name>pTiQ15_94</name>
</geneLocation>
<protein>
    <submittedName>
        <fullName evidence="1">Uncharacterized protein</fullName>
    </submittedName>
</protein>
<sequence>MGQKQKSYKRIGYSHLHLATLDGARLPSVQLDSATLEKQAPVKGSFFQRLLLDFACGCYLFYPIQQWEHLATDDEKERLTGET</sequence>
<evidence type="ECO:0000313" key="2">
    <source>
        <dbReference type="Proteomes" id="UP000663946"/>
    </source>
</evidence>
<dbReference type="Proteomes" id="UP000663946">
    <property type="component" value="Plasmid pTiQ15_94"/>
</dbReference>
<gene>
    <name evidence="1" type="ORF">G6M86_27815</name>
</gene>
<organism evidence="1 2">
    <name type="scientific">Agrobacterium tumefaciens</name>
    <dbReference type="NCBI Taxonomy" id="358"/>
    <lineage>
        <taxon>Bacteria</taxon>
        <taxon>Pseudomonadati</taxon>
        <taxon>Pseudomonadota</taxon>
        <taxon>Alphaproteobacteria</taxon>
        <taxon>Hyphomicrobiales</taxon>
        <taxon>Rhizobiaceae</taxon>
        <taxon>Rhizobium/Agrobacterium group</taxon>
        <taxon>Agrobacterium</taxon>
        <taxon>Agrobacterium tumefaciens complex</taxon>
    </lineage>
</organism>
<reference evidence="1" key="1">
    <citation type="submission" date="2020-02" db="EMBL/GenBank/DDBJ databases">
        <title>Unexpected conservation and global transmission of agrobacterial virulence plasmids.</title>
        <authorList>
            <person name="Weisberg A.J."/>
            <person name="Davis E.W. II"/>
            <person name="Tabima J.R."/>
            <person name="Belcher M.S."/>
            <person name="Miller M."/>
            <person name="Kuo C.-H."/>
            <person name="Loper J.E."/>
            <person name="Grunwald N.J."/>
            <person name="Putnam M.L."/>
            <person name="Chang J.H."/>
        </authorList>
    </citation>
    <scope>NUCLEOTIDE SEQUENCE</scope>
    <source>
        <strain evidence="1">Q15/94</strain>
        <plasmid evidence="1">pTiQ15_94</plasmid>
    </source>
</reference>
<dbReference type="AlphaFoldDB" id="A0AAJ4N944"/>
<dbReference type="EMBL" id="CP049220">
    <property type="protein sequence ID" value="QTG17109.1"/>
    <property type="molecule type" value="Genomic_DNA"/>
</dbReference>
<proteinExistence type="predicted"/>
<accession>A0AAJ4N944</accession>
<keyword evidence="1" id="KW-0614">Plasmid</keyword>
<dbReference type="RefSeq" id="WP_333722865.1">
    <property type="nucleotide sequence ID" value="NZ_CP049220.1"/>
</dbReference>
<name>A0AAJ4N944_AGRTU</name>
<evidence type="ECO:0000313" key="1">
    <source>
        <dbReference type="EMBL" id="QTG17109.1"/>
    </source>
</evidence>